<dbReference type="GO" id="GO:0006892">
    <property type="term" value="P:post-Golgi vesicle-mediated transport"/>
    <property type="evidence" value="ECO:0007669"/>
    <property type="project" value="TreeGrafter"/>
</dbReference>
<evidence type="ECO:0000313" key="5">
    <source>
        <dbReference type="EMBL" id="TPP53278.1"/>
    </source>
</evidence>
<dbReference type="PROSITE" id="PS50896">
    <property type="entry name" value="LISH"/>
    <property type="match status" value="1"/>
</dbReference>
<dbReference type="VEuPathDB" id="TriTrypDB:LdBPK_180530.1"/>
<name>A0A504Y1S7_LEIDO</name>
<dbReference type="PROSITE" id="PS51329">
    <property type="entry name" value="C_CAP_COFACTOR_C"/>
    <property type="match status" value="1"/>
</dbReference>
<sequence>MASGTLIETERVIREKLEASGQYGKMRAMIMEAALRTVSASDSDDSGAHKPLVFHPTVALADAKRNGVTELSIVQEYLQYLGLQYTARVLQLEAGLQEVPLRTSAELQQQLHIAANNRPGPCLSALVHGEAAGLVQPIPATEAPADAAGEEGTKAEEDVDDAASSASDHHQPGGENTTYFISKWKKRHFVRHNQVSGQQVQIEYLTDCHTVVLDELDSMTVDDCEGGELVIAACEGSVFLRGCKNMTIHVACKQLRTRDCEHINLHIFASTDPVVEMSHHISFYPFHLRLPGLQRLFAEARLDPKANRFVHVYDFTPTEPQLPTPHFEVHFPDHHLSMEDRYASYGAPECPPEIEALLALRLMPAASSESGKNKSYDIRTGAQVWAQAGPMPVPAVAAAAAGRRAGPRWRDAVVTHRAHVPKASAALQAESDYSFDEEDGEHGDDGGRLAMKAGKAFRLSSSSYAEESCDSSLKRRSVNAPATSRPPASAALATATSASSLTARSHSPAVWVFTEDQDDADAYRSRMDEGCRSTDIRSDSLGSNPSHSQRVVLQRRWTLEDDTLEDMGIVQTSSPRVLDNRLRLFSPSAAAVGSSKSGGPVSAYRAPLVTALPPDEASYTRSQTSLADGRKEEADDNAPSGARSFVVNAKMEAASRPSSRPRSTNHSGDAAHTRLPTTSSHHKKREKKAPTSCSPRGRTARSPPSRTASPRSSVSSPPSSSSSASSSCAVPGSPPPPHRSVKMLHMKEGGHTSSPPGSTDYLDGPLFAGLGPLMVVHVDVLPDVAGAQPIPSREGVAGEEAASVAAAASSSPSLSRPHPVHLDPYWGAVVERQEMDTHEREVAALHARLETADQQVRITEQQAVAAAEARAAELVQRYKADERKRRAQFQAALDTLREENRELTAKLEAVARAPAMGVLSATTCPLRTSSGDAATEARGNSIATTSGPLMASAAAVSQAEMTRKLQSIEGYWRDRLRTAERHWEDEMSRQTQQRREALDQVEELVRTVEQLQEELRYTRRQAARLREENIRLCGAAQAASTGIVASLAVPVAPATTSPPEEVSRLRKALREHQHKEAALLAQVESYGEEATRVRLRYEAALQKAERELAAERRRSTEMVKLYGSQLESLHHQLREGKPRSAAR</sequence>
<feature type="compositionally biased region" description="Low complexity" evidence="3">
    <location>
        <begin position="480"/>
        <end position="491"/>
    </location>
</feature>
<dbReference type="Proteomes" id="UP000318447">
    <property type="component" value="Unassembled WGS sequence"/>
</dbReference>
<feature type="compositionally biased region" description="Low complexity" evidence="3">
    <location>
        <begin position="700"/>
        <end position="731"/>
    </location>
</feature>
<dbReference type="InterPro" id="IPR039093">
    <property type="entry name" value="XRP2"/>
</dbReference>
<dbReference type="InterPro" id="IPR017901">
    <property type="entry name" value="C-CAP_CF_C-like"/>
</dbReference>
<feature type="coiled-coil region" evidence="2">
    <location>
        <begin position="835"/>
        <end position="913"/>
    </location>
</feature>
<feature type="coiled-coil region" evidence="2">
    <location>
        <begin position="987"/>
        <end position="1028"/>
    </location>
</feature>
<dbReference type="InterPro" id="IPR006594">
    <property type="entry name" value="LisH"/>
</dbReference>
<dbReference type="VEuPathDB" id="TriTrypDB:LDHU3_18.0660"/>
<dbReference type="PANTHER" id="PTHR15440">
    <property type="entry name" value="XRP2 PROTEIN"/>
    <property type="match status" value="1"/>
</dbReference>
<feature type="region of interest" description="Disordered" evidence="3">
    <location>
        <begin position="423"/>
        <end position="448"/>
    </location>
</feature>
<evidence type="ECO:0000313" key="6">
    <source>
        <dbReference type="Proteomes" id="UP000318447"/>
    </source>
</evidence>
<dbReference type="VEuPathDB" id="TriTrypDB:LdBPK_180520.1"/>
<dbReference type="AlphaFoldDB" id="A0A504Y1S7"/>
<dbReference type="PANTHER" id="PTHR15440:SF0">
    <property type="entry name" value="PROTEIN XRP2"/>
    <property type="match status" value="1"/>
</dbReference>
<dbReference type="Gene3D" id="1.20.960.40">
    <property type="match status" value="1"/>
</dbReference>
<gene>
    <name evidence="5" type="ORF">CGC21_3275</name>
</gene>
<evidence type="ECO:0000259" key="4">
    <source>
        <dbReference type="PROSITE" id="PS51329"/>
    </source>
</evidence>
<proteinExistence type="inferred from homology"/>
<feature type="domain" description="C-CAP/cofactor C-like" evidence="4">
    <location>
        <begin position="166"/>
        <end position="317"/>
    </location>
</feature>
<comment type="caution">
    <text evidence="5">The sequence shown here is derived from an EMBL/GenBank/DDBJ whole genome shotgun (WGS) entry which is preliminary data.</text>
</comment>
<evidence type="ECO:0000256" key="2">
    <source>
        <dbReference type="SAM" id="Coils"/>
    </source>
</evidence>
<evidence type="ECO:0000256" key="3">
    <source>
        <dbReference type="SAM" id="MobiDB-lite"/>
    </source>
</evidence>
<dbReference type="EMBL" id="RHLC01000019">
    <property type="protein sequence ID" value="TPP53278.1"/>
    <property type="molecule type" value="Genomic_DNA"/>
</dbReference>
<dbReference type="InterPro" id="IPR016098">
    <property type="entry name" value="CAP/MinC_C"/>
</dbReference>
<evidence type="ECO:0000256" key="1">
    <source>
        <dbReference type="ARBA" id="ARBA00008848"/>
    </source>
</evidence>
<protein>
    <submittedName>
        <fullName evidence="5">Tubulin binding cofactor C family protein</fullName>
    </submittedName>
</protein>
<organism evidence="5 6">
    <name type="scientific">Leishmania donovani</name>
    <dbReference type="NCBI Taxonomy" id="5661"/>
    <lineage>
        <taxon>Eukaryota</taxon>
        <taxon>Discoba</taxon>
        <taxon>Euglenozoa</taxon>
        <taxon>Kinetoplastea</taxon>
        <taxon>Metakinetoplastina</taxon>
        <taxon>Trypanosomatida</taxon>
        <taxon>Trypanosomatidae</taxon>
        <taxon>Leishmaniinae</taxon>
        <taxon>Leishmania</taxon>
    </lineage>
</organism>
<dbReference type="GO" id="GO:0005096">
    <property type="term" value="F:GTPase activator activity"/>
    <property type="evidence" value="ECO:0007669"/>
    <property type="project" value="InterPro"/>
</dbReference>
<reference evidence="6" key="1">
    <citation type="submission" date="2019-02" db="EMBL/GenBank/DDBJ databases">
        <title>FDA dAtabase for Regulatory Grade micrObial Sequences (FDA-ARGOS): Supporting development and validation of Infectious Disease Dx tests.</title>
        <authorList>
            <person name="Duncan R."/>
            <person name="Fisher C."/>
            <person name="Tallon L."/>
            <person name="Sadzewicz L."/>
            <person name="Sengamalay N."/>
            <person name="Ott S."/>
            <person name="Godinez A."/>
            <person name="Nagaraj S."/>
            <person name="Vavikolanu K."/>
            <person name="Nadendla S."/>
            <person name="Aluvathingal J."/>
            <person name="Sichtig H."/>
        </authorList>
    </citation>
    <scope>NUCLEOTIDE SEQUENCE [LARGE SCALE GENOMIC DNA]</scope>
    <source>
        <strain evidence="6">FDAARGOS_361</strain>
    </source>
</reference>
<dbReference type="GO" id="GO:0005929">
    <property type="term" value="C:cilium"/>
    <property type="evidence" value="ECO:0007669"/>
    <property type="project" value="TreeGrafter"/>
</dbReference>
<feature type="coiled-coil region" evidence="2">
    <location>
        <begin position="1087"/>
        <end position="1121"/>
    </location>
</feature>
<dbReference type="GO" id="GO:1990075">
    <property type="term" value="C:periciliary membrane compartment"/>
    <property type="evidence" value="ECO:0007669"/>
    <property type="project" value="TreeGrafter"/>
</dbReference>
<dbReference type="VEuPathDB" id="TriTrypDB:LDHU3_18.0640"/>
<keyword evidence="2" id="KW-0175">Coiled coil</keyword>
<feature type="region of interest" description="Disordered" evidence="3">
    <location>
        <begin position="144"/>
        <end position="177"/>
    </location>
</feature>
<comment type="similarity">
    <text evidence="1">Belongs to the TBCC family.</text>
</comment>
<feature type="region of interest" description="Disordered" evidence="3">
    <location>
        <begin position="468"/>
        <end position="491"/>
    </location>
</feature>
<dbReference type="InterPro" id="IPR012945">
    <property type="entry name" value="Tubulin-bd_cofactor_C_dom"/>
</dbReference>
<feature type="region of interest" description="Disordered" evidence="3">
    <location>
        <begin position="614"/>
        <end position="742"/>
    </location>
</feature>
<accession>A0A504Y1S7</accession>
<dbReference type="Gene3D" id="2.160.20.70">
    <property type="match status" value="1"/>
</dbReference>
<dbReference type="VEuPathDB" id="TriTrypDB:LdCL_180010100"/>
<feature type="compositionally biased region" description="Acidic residues" evidence="3">
    <location>
        <begin position="433"/>
        <end position="442"/>
    </location>
</feature>
<dbReference type="Pfam" id="PF07986">
    <property type="entry name" value="TBCC"/>
    <property type="match status" value="1"/>
</dbReference>
<dbReference type="VEuPathDB" id="TriTrypDB:LdCL_180010200"/>